<dbReference type="OrthoDB" id="2686689at2759"/>
<evidence type="ECO:0000259" key="1">
    <source>
        <dbReference type="Pfam" id="PF24764"/>
    </source>
</evidence>
<gene>
    <name evidence="2" type="ORF">K435DRAFT_878011</name>
</gene>
<evidence type="ECO:0000313" key="3">
    <source>
        <dbReference type="Proteomes" id="UP000297245"/>
    </source>
</evidence>
<dbReference type="AlphaFoldDB" id="A0A4S8KP64"/>
<dbReference type="Proteomes" id="UP000297245">
    <property type="component" value="Unassembled WGS sequence"/>
</dbReference>
<keyword evidence="3" id="KW-1185">Reference proteome</keyword>
<evidence type="ECO:0000313" key="2">
    <source>
        <dbReference type="EMBL" id="THU77321.1"/>
    </source>
</evidence>
<dbReference type="PANTHER" id="PTHR46791">
    <property type="entry name" value="EXPRESSED PROTEIN"/>
    <property type="match status" value="1"/>
</dbReference>
<sequence length="189" mass="22056">MLRSTQNVRIERLWLDIHKDTLEVFRKIFQYLQDNELLEMESSVHRIALFVVFQPRIQTSLDHSSDAWNHHRIRTARSKTPVAIWELSREYAINRGYWTGDPGDDRATANHPLYGVDGESEDTIPGDHQVDEEMDQVMVNDDAEIEAAKEILRNSHFYWEREDGNWGIEVFCEAVIILDSFVTHSSPES</sequence>
<organism evidence="2 3">
    <name type="scientific">Dendrothele bispora (strain CBS 962.96)</name>
    <dbReference type="NCBI Taxonomy" id="1314807"/>
    <lineage>
        <taxon>Eukaryota</taxon>
        <taxon>Fungi</taxon>
        <taxon>Dikarya</taxon>
        <taxon>Basidiomycota</taxon>
        <taxon>Agaricomycotina</taxon>
        <taxon>Agaricomycetes</taxon>
        <taxon>Agaricomycetidae</taxon>
        <taxon>Agaricales</taxon>
        <taxon>Agaricales incertae sedis</taxon>
        <taxon>Dendrothele</taxon>
    </lineage>
</organism>
<dbReference type="PANTHER" id="PTHR46791:SF5">
    <property type="entry name" value="CLR5 DOMAIN-CONTAINING PROTEIN-RELATED"/>
    <property type="match status" value="1"/>
</dbReference>
<protein>
    <recommendedName>
        <fullName evidence="1">Integrase core domain-containing protein</fullName>
    </recommendedName>
</protein>
<accession>A0A4S8KP64</accession>
<dbReference type="EMBL" id="ML180479">
    <property type="protein sequence ID" value="THU77321.1"/>
    <property type="molecule type" value="Genomic_DNA"/>
</dbReference>
<name>A0A4S8KP64_DENBC</name>
<dbReference type="Pfam" id="PF24764">
    <property type="entry name" value="rva_4"/>
    <property type="match status" value="1"/>
</dbReference>
<proteinExistence type="predicted"/>
<feature type="domain" description="Integrase core" evidence="1">
    <location>
        <begin position="3"/>
        <end position="86"/>
    </location>
</feature>
<reference evidence="2 3" key="1">
    <citation type="journal article" date="2019" name="Nat. Ecol. Evol.">
        <title>Megaphylogeny resolves global patterns of mushroom evolution.</title>
        <authorList>
            <person name="Varga T."/>
            <person name="Krizsan K."/>
            <person name="Foldi C."/>
            <person name="Dima B."/>
            <person name="Sanchez-Garcia M."/>
            <person name="Sanchez-Ramirez S."/>
            <person name="Szollosi G.J."/>
            <person name="Szarkandi J.G."/>
            <person name="Papp V."/>
            <person name="Albert L."/>
            <person name="Andreopoulos W."/>
            <person name="Angelini C."/>
            <person name="Antonin V."/>
            <person name="Barry K.W."/>
            <person name="Bougher N.L."/>
            <person name="Buchanan P."/>
            <person name="Buyck B."/>
            <person name="Bense V."/>
            <person name="Catcheside P."/>
            <person name="Chovatia M."/>
            <person name="Cooper J."/>
            <person name="Damon W."/>
            <person name="Desjardin D."/>
            <person name="Finy P."/>
            <person name="Geml J."/>
            <person name="Haridas S."/>
            <person name="Hughes K."/>
            <person name="Justo A."/>
            <person name="Karasinski D."/>
            <person name="Kautmanova I."/>
            <person name="Kiss B."/>
            <person name="Kocsube S."/>
            <person name="Kotiranta H."/>
            <person name="LaButti K.M."/>
            <person name="Lechner B.E."/>
            <person name="Liimatainen K."/>
            <person name="Lipzen A."/>
            <person name="Lukacs Z."/>
            <person name="Mihaltcheva S."/>
            <person name="Morgado L.N."/>
            <person name="Niskanen T."/>
            <person name="Noordeloos M.E."/>
            <person name="Ohm R.A."/>
            <person name="Ortiz-Santana B."/>
            <person name="Ovrebo C."/>
            <person name="Racz N."/>
            <person name="Riley R."/>
            <person name="Savchenko A."/>
            <person name="Shiryaev A."/>
            <person name="Soop K."/>
            <person name="Spirin V."/>
            <person name="Szebenyi C."/>
            <person name="Tomsovsky M."/>
            <person name="Tulloss R.E."/>
            <person name="Uehling J."/>
            <person name="Grigoriev I.V."/>
            <person name="Vagvolgyi C."/>
            <person name="Papp T."/>
            <person name="Martin F.M."/>
            <person name="Miettinen O."/>
            <person name="Hibbett D.S."/>
            <person name="Nagy L.G."/>
        </authorList>
    </citation>
    <scope>NUCLEOTIDE SEQUENCE [LARGE SCALE GENOMIC DNA]</scope>
    <source>
        <strain evidence="2 3">CBS 962.96</strain>
    </source>
</reference>
<dbReference type="InterPro" id="IPR058913">
    <property type="entry name" value="Integrase_dom_put"/>
</dbReference>